<dbReference type="RefSeq" id="WP_120108748.1">
    <property type="nucleotide sequence ID" value="NZ_QXQB01000002.1"/>
</dbReference>
<dbReference type="Gene3D" id="3.30.470.20">
    <property type="entry name" value="ATP-grasp fold, B domain"/>
    <property type="match status" value="1"/>
</dbReference>
<dbReference type="AlphaFoldDB" id="A0A3A6PJG2"/>
<dbReference type="InterPro" id="IPR026838">
    <property type="entry name" value="YheC/D"/>
</dbReference>
<sequence>MANHSGRQLASKWAKTEALLSHPGLAPHIPPTRKYSPQQLQHMLYVHGMVVIKPIVGSGGSGVIKVMRTGDGGYSFTHRDRTQRYGSFDALAGALRSKTSNRNYLIQKGISLATVNGKPIDYRVKYVKTFGRWEYRSLVGRIARPGLFVTNLSQGGRMVLAGEGIRSSLGASHVKAKKAKMREITVMATRVLEQRFPGISHLGFDYGIDRGGKIWIFEVNTRPH</sequence>
<proteinExistence type="predicted"/>
<evidence type="ECO:0000313" key="2">
    <source>
        <dbReference type="Proteomes" id="UP000267798"/>
    </source>
</evidence>
<keyword evidence="2" id="KW-1185">Reference proteome</keyword>
<dbReference type="Pfam" id="PF14398">
    <property type="entry name" value="ATPgrasp_YheCD"/>
    <property type="match status" value="1"/>
</dbReference>
<accession>A0A3A6PJG2</accession>
<reference evidence="1 2" key="1">
    <citation type="submission" date="2018-09" db="EMBL/GenBank/DDBJ databases">
        <title>Paenibacillus aracenensis nov. sp. isolated from a cave in southern Spain.</title>
        <authorList>
            <person name="Jurado V."/>
            <person name="Gutierrez-Patricio S."/>
            <person name="Gonzalez-Pimentel J.L."/>
            <person name="Miller A.Z."/>
            <person name="Laiz L."/>
            <person name="Saiz-Jimenez C."/>
        </authorList>
    </citation>
    <scope>NUCLEOTIDE SEQUENCE [LARGE SCALE GENOMIC DNA]</scope>
    <source>
        <strain evidence="1 2">JCM 19203</strain>
    </source>
</reference>
<dbReference type="Proteomes" id="UP000267798">
    <property type="component" value="Unassembled WGS sequence"/>
</dbReference>
<organism evidence="1 2">
    <name type="scientific">Paenibacillus pinisoli</name>
    <dbReference type="NCBI Taxonomy" id="1276110"/>
    <lineage>
        <taxon>Bacteria</taxon>
        <taxon>Bacillati</taxon>
        <taxon>Bacillota</taxon>
        <taxon>Bacilli</taxon>
        <taxon>Bacillales</taxon>
        <taxon>Paenibacillaceae</taxon>
        <taxon>Paenibacillus</taxon>
    </lineage>
</organism>
<evidence type="ECO:0000313" key="1">
    <source>
        <dbReference type="EMBL" id="RJX39348.1"/>
    </source>
</evidence>
<gene>
    <name evidence="1" type="ORF">D3P09_07840</name>
</gene>
<dbReference type="SUPFAM" id="SSF56059">
    <property type="entry name" value="Glutathione synthetase ATP-binding domain-like"/>
    <property type="match status" value="1"/>
</dbReference>
<dbReference type="OrthoDB" id="7869153at2"/>
<name>A0A3A6PJG2_9BACL</name>
<protein>
    <submittedName>
        <fullName evidence="1">YheC/YheD family protein</fullName>
    </submittedName>
</protein>
<comment type="caution">
    <text evidence="1">The sequence shown here is derived from an EMBL/GenBank/DDBJ whole genome shotgun (WGS) entry which is preliminary data.</text>
</comment>
<dbReference type="EMBL" id="QXQB01000002">
    <property type="protein sequence ID" value="RJX39348.1"/>
    <property type="molecule type" value="Genomic_DNA"/>
</dbReference>